<proteinExistence type="predicted"/>
<dbReference type="RefSeq" id="WP_229734904.1">
    <property type="nucleotide sequence ID" value="NZ_BAABKH010000005.1"/>
</dbReference>
<name>A0A917BGI9_9MICO</name>
<dbReference type="InterPro" id="IPR038694">
    <property type="entry name" value="DUF427_sf"/>
</dbReference>
<dbReference type="InterPro" id="IPR007361">
    <property type="entry name" value="DUF427"/>
</dbReference>
<dbReference type="AlphaFoldDB" id="A0A917BGI9"/>
<organism evidence="2 3">
    <name type="scientific">Ornithinimicrobium tianjinense</name>
    <dbReference type="NCBI Taxonomy" id="1195761"/>
    <lineage>
        <taxon>Bacteria</taxon>
        <taxon>Bacillati</taxon>
        <taxon>Actinomycetota</taxon>
        <taxon>Actinomycetes</taxon>
        <taxon>Micrococcales</taxon>
        <taxon>Ornithinimicrobiaceae</taxon>
        <taxon>Ornithinimicrobium</taxon>
    </lineage>
</organism>
<dbReference type="Pfam" id="PF04248">
    <property type="entry name" value="NTP_transf_9"/>
    <property type="match status" value="1"/>
</dbReference>
<feature type="domain" description="DUF427" evidence="1">
    <location>
        <begin position="1"/>
        <end position="58"/>
    </location>
</feature>
<accession>A0A917BGI9</accession>
<dbReference type="Proteomes" id="UP000605670">
    <property type="component" value="Unassembled WGS sequence"/>
</dbReference>
<reference evidence="2" key="2">
    <citation type="submission" date="2020-09" db="EMBL/GenBank/DDBJ databases">
        <authorList>
            <person name="Sun Q."/>
            <person name="Zhou Y."/>
        </authorList>
    </citation>
    <scope>NUCLEOTIDE SEQUENCE</scope>
    <source>
        <strain evidence="2">CGMCC 1.12160</strain>
    </source>
</reference>
<keyword evidence="3" id="KW-1185">Reference proteome</keyword>
<dbReference type="PANTHER" id="PTHR34310">
    <property type="entry name" value="DUF427 DOMAIN PROTEIN (AFU_ORTHOLOGUE AFUA_3G02220)"/>
    <property type="match status" value="1"/>
</dbReference>
<dbReference type="Gene3D" id="2.170.150.40">
    <property type="entry name" value="Domain of unknown function (DUF427)"/>
    <property type="match status" value="1"/>
</dbReference>
<evidence type="ECO:0000313" key="2">
    <source>
        <dbReference type="EMBL" id="GGF43915.1"/>
    </source>
</evidence>
<reference evidence="2" key="1">
    <citation type="journal article" date="2014" name="Int. J. Syst. Evol. Microbiol.">
        <title>Complete genome sequence of Corynebacterium casei LMG S-19264T (=DSM 44701T), isolated from a smear-ripened cheese.</title>
        <authorList>
            <consortium name="US DOE Joint Genome Institute (JGI-PGF)"/>
            <person name="Walter F."/>
            <person name="Albersmeier A."/>
            <person name="Kalinowski J."/>
            <person name="Ruckert C."/>
        </authorList>
    </citation>
    <scope>NUCLEOTIDE SEQUENCE</scope>
    <source>
        <strain evidence="2">CGMCC 1.12160</strain>
    </source>
</reference>
<gene>
    <name evidence="2" type="ORF">GCM10011366_09600</name>
</gene>
<evidence type="ECO:0000259" key="1">
    <source>
        <dbReference type="Pfam" id="PF04248"/>
    </source>
</evidence>
<dbReference type="PANTHER" id="PTHR34310:SF9">
    <property type="entry name" value="BLR5716 PROTEIN"/>
    <property type="match status" value="1"/>
</dbReference>
<sequence>MVVRLDGTVLADAVRPVALFETHLPTRWCLPREDVRMDLLSDSSTHTVCGYNGEASYTPNRWVTAYPLPSSVIATSTSPLLSTV</sequence>
<comment type="caution">
    <text evidence="2">The sequence shown here is derived from an EMBL/GenBank/DDBJ whole genome shotgun (WGS) entry which is preliminary data.</text>
</comment>
<evidence type="ECO:0000313" key="3">
    <source>
        <dbReference type="Proteomes" id="UP000605670"/>
    </source>
</evidence>
<protein>
    <recommendedName>
        <fullName evidence="1">DUF427 domain-containing protein</fullName>
    </recommendedName>
</protein>
<dbReference type="EMBL" id="BMEM01000001">
    <property type="protein sequence ID" value="GGF43915.1"/>
    <property type="molecule type" value="Genomic_DNA"/>
</dbReference>